<dbReference type="Gramene" id="GBG88123">
    <property type="protein sequence ID" value="GBG88123"/>
    <property type="gene ID" value="CBR_g46612"/>
</dbReference>
<feature type="compositionally biased region" description="Polar residues" evidence="1">
    <location>
        <begin position="421"/>
        <end position="435"/>
    </location>
</feature>
<feature type="compositionally biased region" description="Basic and acidic residues" evidence="1">
    <location>
        <begin position="491"/>
        <end position="516"/>
    </location>
</feature>
<comment type="caution">
    <text evidence="2">The sequence shown here is derived from an EMBL/GenBank/DDBJ whole genome shotgun (WGS) entry which is preliminary data.</text>
</comment>
<feature type="region of interest" description="Disordered" evidence="1">
    <location>
        <begin position="481"/>
        <end position="519"/>
    </location>
</feature>
<evidence type="ECO:0000313" key="2">
    <source>
        <dbReference type="EMBL" id="GBG88123.1"/>
    </source>
</evidence>
<evidence type="ECO:0000313" key="3">
    <source>
        <dbReference type="Proteomes" id="UP000265515"/>
    </source>
</evidence>
<gene>
    <name evidence="2" type="ORF">CBR_g46612</name>
</gene>
<evidence type="ECO:0000256" key="1">
    <source>
        <dbReference type="SAM" id="MobiDB-lite"/>
    </source>
</evidence>
<dbReference type="EMBL" id="BFEA01000650">
    <property type="protein sequence ID" value="GBG88123.1"/>
    <property type="molecule type" value="Genomic_DNA"/>
</dbReference>
<dbReference type="AlphaFoldDB" id="A0A388M0X1"/>
<proteinExistence type="predicted"/>
<feature type="compositionally biased region" description="Basic and acidic residues" evidence="1">
    <location>
        <begin position="454"/>
        <end position="469"/>
    </location>
</feature>
<name>A0A388M0X1_CHABU</name>
<dbReference type="Proteomes" id="UP000265515">
    <property type="component" value="Unassembled WGS sequence"/>
</dbReference>
<feature type="region of interest" description="Disordered" evidence="1">
    <location>
        <begin position="406"/>
        <end position="469"/>
    </location>
</feature>
<organism evidence="2 3">
    <name type="scientific">Chara braunii</name>
    <name type="common">Braun's stonewort</name>
    <dbReference type="NCBI Taxonomy" id="69332"/>
    <lineage>
        <taxon>Eukaryota</taxon>
        <taxon>Viridiplantae</taxon>
        <taxon>Streptophyta</taxon>
        <taxon>Charophyceae</taxon>
        <taxon>Charales</taxon>
        <taxon>Characeae</taxon>
        <taxon>Chara</taxon>
    </lineage>
</organism>
<keyword evidence="3" id="KW-1185">Reference proteome</keyword>
<protein>
    <submittedName>
        <fullName evidence="2">Uncharacterized protein</fullName>
    </submittedName>
</protein>
<accession>A0A388M0X1</accession>
<reference evidence="2 3" key="1">
    <citation type="journal article" date="2018" name="Cell">
        <title>The Chara Genome: Secondary Complexity and Implications for Plant Terrestrialization.</title>
        <authorList>
            <person name="Nishiyama T."/>
            <person name="Sakayama H."/>
            <person name="Vries J.D."/>
            <person name="Buschmann H."/>
            <person name="Saint-Marcoux D."/>
            <person name="Ullrich K.K."/>
            <person name="Haas F.B."/>
            <person name="Vanderstraeten L."/>
            <person name="Becker D."/>
            <person name="Lang D."/>
            <person name="Vosolsobe S."/>
            <person name="Rombauts S."/>
            <person name="Wilhelmsson P.K.I."/>
            <person name="Janitza P."/>
            <person name="Kern R."/>
            <person name="Heyl A."/>
            <person name="Rumpler F."/>
            <person name="Villalobos L.I.A.C."/>
            <person name="Clay J.M."/>
            <person name="Skokan R."/>
            <person name="Toyoda A."/>
            <person name="Suzuki Y."/>
            <person name="Kagoshima H."/>
            <person name="Schijlen E."/>
            <person name="Tajeshwar N."/>
            <person name="Catarino B."/>
            <person name="Hetherington A.J."/>
            <person name="Saltykova A."/>
            <person name="Bonnot C."/>
            <person name="Breuninger H."/>
            <person name="Symeonidi A."/>
            <person name="Radhakrishnan G.V."/>
            <person name="Van Nieuwerburgh F."/>
            <person name="Deforce D."/>
            <person name="Chang C."/>
            <person name="Karol K.G."/>
            <person name="Hedrich R."/>
            <person name="Ulvskov P."/>
            <person name="Glockner G."/>
            <person name="Delwiche C.F."/>
            <person name="Petrasek J."/>
            <person name="Van de Peer Y."/>
            <person name="Friml J."/>
            <person name="Beilby M."/>
            <person name="Dolan L."/>
            <person name="Kohara Y."/>
            <person name="Sugano S."/>
            <person name="Fujiyama A."/>
            <person name="Delaux P.-M."/>
            <person name="Quint M."/>
            <person name="TheiBen G."/>
            <person name="Hagemann M."/>
            <person name="Harholt J."/>
            <person name="Dunand C."/>
            <person name="Zachgo S."/>
            <person name="Langdale J."/>
            <person name="Maumus F."/>
            <person name="Straeten D.V.D."/>
            <person name="Gould S.B."/>
            <person name="Rensing S.A."/>
        </authorList>
    </citation>
    <scope>NUCLEOTIDE SEQUENCE [LARGE SCALE GENOMIC DNA]</scope>
    <source>
        <strain evidence="2 3">S276</strain>
    </source>
</reference>
<sequence length="564" mass="63224">MLVGSIGYRDLTWGAEVCRVEAMKIEDDLLSFGYNLFHFPILQCCLLDDVGYIFGVCLDNGVFVFSECCPFRHDQRPVREEQVLDEERRLRVGGIVNLQENLPWKGEHGDLCVYAGGREVDEGFGFLCELMVPSIGCFSVVLQERLADMVICRGQVAGRTVVIYEMTEHRDFRPERDFGFVTADNRYGFRRYEVDANGLLVLRLELGFGYVGADLRDASVFVTKRIWAEHEHIHTVKQNKLGFAKVAQLVEITTYLKRASCRQHGGGYVLPWIMDDHDDHRPCGAAGEDREDGDPQQAAWGARPVGTFSDEELRRPIVMFTHDGTASPRKASVVFGERATTLLPYDHVPPPAQDAGVEGVQTGKDDWTDPEDLAPGGDKSVKQVYFTYGGGSNGLASRTSVITNDALGPKQGVKDEWSPEGRSTQPSSSTATNLPLRTRKVIRVDSREDEPETEERLRDARFDPSHHSFEHSQLLRRSARLAGQGGVASQHLEDIPLKERTTLTPSHDRDLQDTHDTPSLLRTSNFDIRRWVVVLQTSYGLFEEGLREGTRVFCTRSGGGGRCW</sequence>